<protein>
    <submittedName>
        <fullName evidence="3">DUF4334 domain-containing protein</fullName>
    </submittedName>
</protein>
<evidence type="ECO:0000259" key="2">
    <source>
        <dbReference type="Pfam" id="PF14232"/>
    </source>
</evidence>
<dbReference type="Proteomes" id="UP001595844">
    <property type="component" value="Unassembled WGS sequence"/>
</dbReference>
<feature type="domain" description="DUF4334" evidence="2">
    <location>
        <begin position="123"/>
        <end position="177"/>
    </location>
</feature>
<comment type="caution">
    <text evidence="3">The sequence shown here is derived from an EMBL/GenBank/DDBJ whole genome shotgun (WGS) entry which is preliminary data.</text>
</comment>
<reference evidence="4" key="1">
    <citation type="journal article" date="2019" name="Int. J. Syst. Evol. Microbiol.">
        <title>The Global Catalogue of Microorganisms (GCM) 10K type strain sequencing project: providing services to taxonomists for standard genome sequencing and annotation.</title>
        <authorList>
            <consortium name="The Broad Institute Genomics Platform"/>
            <consortium name="The Broad Institute Genome Sequencing Center for Infectious Disease"/>
            <person name="Wu L."/>
            <person name="Ma J."/>
        </authorList>
    </citation>
    <scope>NUCLEOTIDE SEQUENCE [LARGE SCALE GENOMIC DNA]</scope>
    <source>
        <strain evidence="4">IBRC-M 10490</strain>
    </source>
</reference>
<dbReference type="Pfam" id="PF14231">
    <property type="entry name" value="GXWXG"/>
    <property type="match status" value="1"/>
</dbReference>
<evidence type="ECO:0000259" key="1">
    <source>
        <dbReference type="Pfam" id="PF14231"/>
    </source>
</evidence>
<evidence type="ECO:0000313" key="4">
    <source>
        <dbReference type="Proteomes" id="UP001595844"/>
    </source>
</evidence>
<dbReference type="RefSeq" id="WP_378556601.1">
    <property type="nucleotide sequence ID" value="NZ_JBHSDL010000005.1"/>
</dbReference>
<dbReference type="EMBL" id="JBHSDL010000005">
    <property type="protein sequence ID" value="MFC4373536.1"/>
    <property type="molecule type" value="Genomic_DNA"/>
</dbReference>
<sequence>MTDAATRLAALEPACDRQAALALFDTLDPVHPDELTGRWHGRELATGHRLDGLLEASGWYGKQFDGIDSVHPLLFATADGDIFAVDPKRVPLAVADKVPAGLVRRGRDLLGVLRPALRTRRYRARLREVRHRAVVTTAMVYDHLPIIDVFRRIDDTTVLGLMDFRDLPEPYFFILTRD</sequence>
<feature type="domain" description="GXWXG" evidence="1">
    <location>
        <begin position="22"/>
        <end position="80"/>
    </location>
</feature>
<accession>A0ABV8VC31</accession>
<dbReference type="InterPro" id="IPR025568">
    <property type="entry name" value="DUF4334"/>
</dbReference>
<proteinExistence type="predicted"/>
<dbReference type="InterPro" id="IPR025951">
    <property type="entry name" value="GXWXG_dom"/>
</dbReference>
<name>A0ABV8VC31_9NOCA</name>
<gene>
    <name evidence="3" type="ORF">ACFO5K_05435</name>
</gene>
<evidence type="ECO:0000313" key="3">
    <source>
        <dbReference type="EMBL" id="MFC4373536.1"/>
    </source>
</evidence>
<organism evidence="3 4">
    <name type="scientific">Nocardia halotolerans</name>
    <dbReference type="NCBI Taxonomy" id="1755878"/>
    <lineage>
        <taxon>Bacteria</taxon>
        <taxon>Bacillati</taxon>
        <taxon>Actinomycetota</taxon>
        <taxon>Actinomycetes</taxon>
        <taxon>Mycobacteriales</taxon>
        <taxon>Nocardiaceae</taxon>
        <taxon>Nocardia</taxon>
    </lineage>
</organism>
<keyword evidence="4" id="KW-1185">Reference proteome</keyword>
<dbReference type="Pfam" id="PF14232">
    <property type="entry name" value="DUF4334"/>
    <property type="match status" value="1"/>
</dbReference>
<dbReference type="Gene3D" id="2.40.128.580">
    <property type="entry name" value="GXWXG domain"/>
    <property type="match status" value="1"/>
</dbReference>